<name>A0AAW3ZD43_9GAMM</name>
<reference evidence="1 2" key="1">
    <citation type="submission" date="2020-09" db="EMBL/GenBank/DDBJ databases">
        <title>Pseudoxanthomonas sp. CAU 1598 isolated from sand of Yaerae Beach.</title>
        <authorList>
            <person name="Kim W."/>
        </authorList>
    </citation>
    <scope>NUCLEOTIDE SEQUENCE [LARGE SCALE GENOMIC DNA]</scope>
    <source>
        <strain evidence="1 2">CAU 1598</strain>
    </source>
</reference>
<proteinExistence type="predicted"/>
<evidence type="ECO:0008006" key="3">
    <source>
        <dbReference type="Google" id="ProtNLM"/>
    </source>
</evidence>
<sequence>MTQWASLDETTAWARTMGFPNAKAWHRPLQAVRDAWPPHIPRHPEQVYPDFLERGGWGHLLGTGFTWTRGRTHATYLEASRWAQEHKIHTRGAWKKKVRTLRPWPDDIPRSPDFIYANEFKNGGWARFLRGQAKGDARQSRIEACVRNAVVAAFGSKALDHNQRVVTGASGKEWRVDGIIQVWGLEIILEYDGARWHKPSKQRALDIRKTQDLWDAGWIVMRMREAPLTPLREGLDLCVDPNASEAERVQRVIEHVRACFAFHDFHEVNAETVVSDPALIANGFVSFEEAGKWAQKQGFRTMKEWRASARAMGTLWPSHIPKDPYSAYKAQIQQYGSGVLLGVAA</sequence>
<dbReference type="AlphaFoldDB" id="A0AAW3ZD43"/>
<comment type="caution">
    <text evidence="1">The sequence shown here is derived from an EMBL/GenBank/DDBJ whole genome shotgun (WGS) entry which is preliminary data.</text>
</comment>
<dbReference type="EMBL" id="JACYTR010000001">
    <property type="protein sequence ID" value="MBD8524146.1"/>
    <property type="molecule type" value="Genomic_DNA"/>
</dbReference>
<evidence type="ECO:0000313" key="1">
    <source>
        <dbReference type="EMBL" id="MBD8524146.1"/>
    </source>
</evidence>
<gene>
    <name evidence="1" type="ORF">IFO71_00170</name>
</gene>
<protein>
    <recommendedName>
        <fullName evidence="3">DUF559 domain-containing protein</fullName>
    </recommendedName>
</protein>
<dbReference type="Gene3D" id="3.40.960.10">
    <property type="entry name" value="VSR Endonuclease"/>
    <property type="match status" value="1"/>
</dbReference>
<keyword evidence="2" id="KW-1185">Reference proteome</keyword>
<dbReference type="RefSeq" id="WP_192027498.1">
    <property type="nucleotide sequence ID" value="NZ_JACYTR010000001.1"/>
</dbReference>
<organism evidence="1 2">
    <name type="scientific">Pseudomarimonas arenosa</name>
    <dbReference type="NCBI Taxonomy" id="2774145"/>
    <lineage>
        <taxon>Bacteria</taxon>
        <taxon>Pseudomonadati</taxon>
        <taxon>Pseudomonadota</taxon>
        <taxon>Gammaproteobacteria</taxon>
        <taxon>Lysobacterales</taxon>
        <taxon>Lysobacteraceae</taxon>
        <taxon>Pseudomarimonas</taxon>
    </lineage>
</organism>
<dbReference type="Proteomes" id="UP000613768">
    <property type="component" value="Unassembled WGS sequence"/>
</dbReference>
<accession>A0AAW3ZD43</accession>
<evidence type="ECO:0000313" key="2">
    <source>
        <dbReference type="Proteomes" id="UP000613768"/>
    </source>
</evidence>